<proteinExistence type="predicted"/>
<reference evidence="1" key="1">
    <citation type="journal article" date="2021" name="Sci. Adv.">
        <title>The American lobster genome reveals insights on longevity, neural, and immune adaptations.</title>
        <authorList>
            <person name="Polinski J.M."/>
            <person name="Zimin A.V."/>
            <person name="Clark K.F."/>
            <person name="Kohn A.B."/>
            <person name="Sadowski N."/>
            <person name="Timp W."/>
            <person name="Ptitsyn A."/>
            <person name="Khanna P."/>
            <person name="Romanova D.Y."/>
            <person name="Williams P."/>
            <person name="Greenwood S.J."/>
            <person name="Moroz L.L."/>
            <person name="Walt D.R."/>
            <person name="Bodnar A.G."/>
        </authorList>
    </citation>
    <scope>NUCLEOTIDE SEQUENCE</scope>
    <source>
        <strain evidence="1">GMGI-L3</strain>
    </source>
</reference>
<organism evidence="1 2">
    <name type="scientific">Homarus americanus</name>
    <name type="common">American lobster</name>
    <dbReference type="NCBI Taxonomy" id="6706"/>
    <lineage>
        <taxon>Eukaryota</taxon>
        <taxon>Metazoa</taxon>
        <taxon>Ecdysozoa</taxon>
        <taxon>Arthropoda</taxon>
        <taxon>Crustacea</taxon>
        <taxon>Multicrustacea</taxon>
        <taxon>Malacostraca</taxon>
        <taxon>Eumalacostraca</taxon>
        <taxon>Eucarida</taxon>
        <taxon>Decapoda</taxon>
        <taxon>Pleocyemata</taxon>
        <taxon>Astacidea</taxon>
        <taxon>Nephropoidea</taxon>
        <taxon>Nephropidae</taxon>
        <taxon>Homarus</taxon>
    </lineage>
</organism>
<dbReference type="Proteomes" id="UP000747542">
    <property type="component" value="Unassembled WGS sequence"/>
</dbReference>
<comment type="caution">
    <text evidence="1">The sequence shown here is derived from an EMBL/GenBank/DDBJ whole genome shotgun (WGS) entry which is preliminary data.</text>
</comment>
<accession>A0A8J5K0D9</accession>
<sequence length="132" mass="14604">MRSVVAGMGFKSHVAVGGSLSTGSETTMGVNMTVYKFGRFGECMYPFFGAWDMFICFQALDMVTLSIKLILEVGGSLIGDRERWPTFLKLSTISQGLFENVSAAEKIPKASRWCVKHIPVCESELQGCMFIR</sequence>
<evidence type="ECO:0000313" key="2">
    <source>
        <dbReference type="Proteomes" id="UP000747542"/>
    </source>
</evidence>
<keyword evidence="2" id="KW-1185">Reference proteome</keyword>
<evidence type="ECO:0000313" key="1">
    <source>
        <dbReference type="EMBL" id="KAG7165059.1"/>
    </source>
</evidence>
<name>A0A8J5K0D9_HOMAM</name>
<dbReference type="EMBL" id="JAHLQT010024847">
    <property type="protein sequence ID" value="KAG7165059.1"/>
    <property type="molecule type" value="Genomic_DNA"/>
</dbReference>
<protein>
    <submittedName>
        <fullName evidence="1">Uncharacterized protein</fullName>
    </submittedName>
</protein>
<dbReference type="AlphaFoldDB" id="A0A8J5K0D9"/>
<gene>
    <name evidence="1" type="ORF">Hamer_G004820</name>
</gene>